<sequence length="144" mass="15522">MQVPAHRYAAPLALALALAATAATAQDAMTEAQVRATLEAQGYTRVNDIEFEDGMWKADARSADGNRIDLRLDPGTGEVYPEDQVSNLTEADVQAQLAAAGYTNVHDVDFDDGIWTAEADDSTGREVEVRIDPRSGEVIGKEKD</sequence>
<accession>A0ABV4HP79</accession>
<feature type="signal peptide" evidence="1">
    <location>
        <begin position="1"/>
        <end position="25"/>
    </location>
</feature>
<protein>
    <submittedName>
        <fullName evidence="3">PepSY domain-containing protein</fullName>
    </submittedName>
</protein>
<dbReference type="Proteomes" id="UP001566331">
    <property type="component" value="Unassembled WGS sequence"/>
</dbReference>
<evidence type="ECO:0000256" key="1">
    <source>
        <dbReference type="SAM" id="SignalP"/>
    </source>
</evidence>
<keyword evidence="1" id="KW-0732">Signal</keyword>
<dbReference type="RefSeq" id="WP_370563857.1">
    <property type="nucleotide sequence ID" value="NZ_JBFWIB010000005.1"/>
</dbReference>
<reference evidence="3 4" key="1">
    <citation type="submission" date="2024-07" db="EMBL/GenBank/DDBJ databases">
        <title>Luteimonas salilacus sp. nov., isolated from the shore soil of Salt Lake in Tibet of China.</title>
        <authorList>
            <person name="Zhang X."/>
            <person name="Li A."/>
        </authorList>
    </citation>
    <scope>NUCLEOTIDE SEQUENCE [LARGE SCALE GENOMIC DNA]</scope>
    <source>
        <strain evidence="3 4">B3-2-R+30</strain>
    </source>
</reference>
<comment type="caution">
    <text evidence="3">The sequence shown here is derived from an EMBL/GenBank/DDBJ whole genome shotgun (WGS) entry which is preliminary data.</text>
</comment>
<feature type="chain" id="PRO_5045218096" evidence="1">
    <location>
        <begin position="26"/>
        <end position="144"/>
    </location>
</feature>
<gene>
    <name evidence="3" type="ORF">AB6713_07885</name>
</gene>
<evidence type="ECO:0000313" key="3">
    <source>
        <dbReference type="EMBL" id="MEZ0474538.1"/>
    </source>
</evidence>
<feature type="domain" description="PepSY" evidence="2">
    <location>
        <begin position="86"/>
        <end position="141"/>
    </location>
</feature>
<evidence type="ECO:0000313" key="4">
    <source>
        <dbReference type="Proteomes" id="UP001566331"/>
    </source>
</evidence>
<evidence type="ECO:0000259" key="2">
    <source>
        <dbReference type="Pfam" id="PF13670"/>
    </source>
</evidence>
<dbReference type="Pfam" id="PF13670">
    <property type="entry name" value="PepSY_2"/>
    <property type="match status" value="2"/>
</dbReference>
<proteinExistence type="predicted"/>
<keyword evidence="4" id="KW-1185">Reference proteome</keyword>
<organism evidence="3 4">
    <name type="scientific">Luteimonas salinilitoris</name>
    <dbReference type="NCBI Taxonomy" id="3237697"/>
    <lineage>
        <taxon>Bacteria</taxon>
        <taxon>Pseudomonadati</taxon>
        <taxon>Pseudomonadota</taxon>
        <taxon>Gammaproteobacteria</taxon>
        <taxon>Lysobacterales</taxon>
        <taxon>Lysobacteraceae</taxon>
        <taxon>Luteimonas</taxon>
    </lineage>
</organism>
<feature type="domain" description="PepSY" evidence="2">
    <location>
        <begin position="12"/>
        <end position="80"/>
    </location>
</feature>
<dbReference type="EMBL" id="JBFWIC010000008">
    <property type="protein sequence ID" value="MEZ0474538.1"/>
    <property type="molecule type" value="Genomic_DNA"/>
</dbReference>
<name>A0ABV4HP79_9GAMM</name>
<dbReference type="InterPro" id="IPR025711">
    <property type="entry name" value="PepSY"/>
</dbReference>